<proteinExistence type="predicted"/>
<comment type="caution">
    <text evidence="3">The sequence shown here is derived from an EMBL/GenBank/DDBJ whole genome shotgun (WGS) entry which is preliminary data.</text>
</comment>
<protein>
    <recommendedName>
        <fullName evidence="2">Nucleolus and neural progenitor protein-like N-terminal domain-containing protein</fullName>
    </recommendedName>
</protein>
<feature type="region of interest" description="Disordered" evidence="1">
    <location>
        <begin position="212"/>
        <end position="253"/>
    </location>
</feature>
<evidence type="ECO:0000259" key="2">
    <source>
        <dbReference type="Pfam" id="PF14780"/>
    </source>
</evidence>
<dbReference type="Pfam" id="PF14780">
    <property type="entry name" value="NEPRO_N"/>
    <property type="match status" value="1"/>
</dbReference>
<organism evidence="3 4">
    <name type="scientific">Coccomyxa subellipsoidea</name>
    <dbReference type="NCBI Taxonomy" id="248742"/>
    <lineage>
        <taxon>Eukaryota</taxon>
        <taxon>Viridiplantae</taxon>
        <taxon>Chlorophyta</taxon>
        <taxon>core chlorophytes</taxon>
        <taxon>Trebouxiophyceae</taxon>
        <taxon>Trebouxiophyceae incertae sedis</taxon>
        <taxon>Coccomyxaceae</taxon>
        <taxon>Coccomyxa</taxon>
    </lineage>
</organism>
<dbReference type="PANTHER" id="PTHR34786:SF1">
    <property type="entry name" value="OS09G0504900 PROTEIN"/>
    <property type="match status" value="1"/>
</dbReference>
<dbReference type="EMBL" id="JALJOT010000013">
    <property type="protein sequence ID" value="KAK9903949.1"/>
    <property type="molecule type" value="Genomic_DNA"/>
</dbReference>
<evidence type="ECO:0000313" key="4">
    <source>
        <dbReference type="Proteomes" id="UP001491310"/>
    </source>
</evidence>
<dbReference type="InterPro" id="IPR027951">
    <property type="entry name" value="Nepro_N"/>
</dbReference>
<evidence type="ECO:0000256" key="1">
    <source>
        <dbReference type="SAM" id="MobiDB-lite"/>
    </source>
</evidence>
<gene>
    <name evidence="3" type="ORF">WJX75_001135</name>
</gene>
<accession>A0ABR2YEJ5</accession>
<sequence>MIPVNFALLQGSLTRPDLVREMAYLERLLYKNKQQHRTSGHFQQLIDVHRCLQLWRRLDLPRSIAELAGHAKVTENAREAQWLPMSQQQTSQPSGQLLLQQIVAGCRVMGMVQAAVHKAASSLSAQLALSFFVPLCLTALAILARVRVLAGQWVLDAVAAYNELIDYLPTLPQEIRDTGSELPQLLKAEWQGSLPLAVQLSYEAGDSYAKRVSEHAASRPPQLVNSAVPDNRGKAPELRTDVRQQQQQRSGVANRLLSGQIARAQRPADKQQGYPAHLAVFEDRKAGPDLHSTEPDVPLYVPSGALGSAAPPLGISDALVLPGSKAGQKRARQAAAAAARQQQHQQLPAKRSWEEWLQPGASGAPAQVQDPFVASRQQPAHDSRGGRGSGMQSRGRGGRRPPAKKRR</sequence>
<feature type="domain" description="Nucleolus and neural progenitor protein-like N-terminal" evidence="2">
    <location>
        <begin position="11"/>
        <end position="164"/>
    </location>
</feature>
<evidence type="ECO:0000313" key="3">
    <source>
        <dbReference type="EMBL" id="KAK9903949.1"/>
    </source>
</evidence>
<feature type="compositionally biased region" description="Basic residues" evidence="1">
    <location>
        <begin position="396"/>
        <end position="407"/>
    </location>
</feature>
<feature type="region of interest" description="Disordered" evidence="1">
    <location>
        <begin position="326"/>
        <end position="407"/>
    </location>
</feature>
<dbReference type="PANTHER" id="PTHR34786">
    <property type="entry name" value="OS09G0504900 PROTEIN"/>
    <property type="match status" value="1"/>
</dbReference>
<reference evidence="3 4" key="1">
    <citation type="journal article" date="2024" name="Nat. Commun.">
        <title>Phylogenomics reveals the evolutionary origins of lichenization in chlorophyte algae.</title>
        <authorList>
            <person name="Puginier C."/>
            <person name="Libourel C."/>
            <person name="Otte J."/>
            <person name="Skaloud P."/>
            <person name="Haon M."/>
            <person name="Grisel S."/>
            <person name="Petersen M."/>
            <person name="Berrin J.G."/>
            <person name="Delaux P.M."/>
            <person name="Dal Grande F."/>
            <person name="Keller J."/>
        </authorList>
    </citation>
    <scope>NUCLEOTIDE SEQUENCE [LARGE SCALE GENOMIC DNA]</scope>
    <source>
        <strain evidence="3 4">SAG 216-7</strain>
    </source>
</reference>
<name>A0ABR2YEJ5_9CHLO</name>
<feature type="compositionally biased region" description="Basic and acidic residues" evidence="1">
    <location>
        <begin position="231"/>
        <end position="242"/>
    </location>
</feature>
<keyword evidence="4" id="KW-1185">Reference proteome</keyword>
<dbReference type="Proteomes" id="UP001491310">
    <property type="component" value="Unassembled WGS sequence"/>
</dbReference>
<feature type="compositionally biased region" description="Low complexity" evidence="1">
    <location>
        <begin position="333"/>
        <end position="350"/>
    </location>
</feature>